<feature type="domain" description="ComC supersandwich" evidence="2">
    <location>
        <begin position="558"/>
        <end position="760"/>
    </location>
</feature>
<dbReference type="STRING" id="5786.F0ZMY9"/>
<dbReference type="InParanoid" id="F0ZMY9"/>
<feature type="non-terminal residue" evidence="6">
    <location>
        <position position="829"/>
    </location>
</feature>
<dbReference type="Pfam" id="PF22933">
    <property type="entry name" value="ComC_SSD"/>
    <property type="match status" value="1"/>
</dbReference>
<dbReference type="Pfam" id="PF23033">
    <property type="entry name" value="DUF7034"/>
    <property type="match status" value="1"/>
</dbReference>
<dbReference type="VEuPathDB" id="AmoebaDB:DICPUDRAFT_34575"/>
<dbReference type="InterPro" id="IPR055462">
    <property type="entry name" value="DUF7034"/>
</dbReference>
<evidence type="ECO:0000259" key="3">
    <source>
        <dbReference type="Pfam" id="PF23033"/>
    </source>
</evidence>
<organism evidence="6 7">
    <name type="scientific">Dictyostelium purpureum</name>
    <name type="common">Slime mold</name>
    <dbReference type="NCBI Taxonomy" id="5786"/>
    <lineage>
        <taxon>Eukaryota</taxon>
        <taxon>Amoebozoa</taxon>
        <taxon>Evosea</taxon>
        <taxon>Eumycetozoa</taxon>
        <taxon>Dictyostelia</taxon>
        <taxon>Dictyosteliales</taxon>
        <taxon>Dictyosteliaceae</taxon>
        <taxon>Dictyostelium</taxon>
    </lineage>
</organism>
<evidence type="ECO:0008006" key="8">
    <source>
        <dbReference type="Google" id="ProtNLM"/>
    </source>
</evidence>
<evidence type="ECO:0000259" key="4">
    <source>
        <dbReference type="Pfam" id="PF23034"/>
    </source>
</evidence>
<dbReference type="PANTHER" id="PTHR31378">
    <property type="entry name" value="EGF-LIKE DOMAIN-CONTAINING PROTEIN-RELATED-RELATED"/>
    <property type="match status" value="1"/>
</dbReference>
<evidence type="ECO:0000313" key="7">
    <source>
        <dbReference type="Proteomes" id="UP000001064"/>
    </source>
</evidence>
<keyword evidence="1" id="KW-0472">Membrane</keyword>
<dbReference type="InterPro" id="IPR055463">
    <property type="entry name" value="DUF7035"/>
</dbReference>
<dbReference type="OrthoDB" id="21427at2759"/>
<dbReference type="KEGG" id="dpp:DICPUDRAFT_34575"/>
<dbReference type="EMBL" id="GL871087">
    <property type="protein sequence ID" value="EGC34701.1"/>
    <property type="molecule type" value="Genomic_DNA"/>
</dbReference>
<dbReference type="Pfam" id="PF25820">
    <property type="entry name" value="DUF7949"/>
    <property type="match status" value="1"/>
</dbReference>
<dbReference type="PANTHER" id="PTHR31378:SF29">
    <property type="entry name" value="EGF-LIKE DOMAIN-CONTAINING PROTEIN-RELATED"/>
    <property type="match status" value="1"/>
</dbReference>
<feature type="domain" description="DUF7949" evidence="5">
    <location>
        <begin position="493"/>
        <end position="528"/>
    </location>
</feature>
<feature type="domain" description="DUF7035" evidence="4">
    <location>
        <begin position="102"/>
        <end position="242"/>
    </location>
</feature>
<accession>F0ZMY9</accession>
<dbReference type="GeneID" id="10499309"/>
<dbReference type="Pfam" id="PF23034">
    <property type="entry name" value="DUF7035"/>
    <property type="match status" value="1"/>
</dbReference>
<dbReference type="InterPro" id="IPR057709">
    <property type="entry name" value="DUF7949"/>
</dbReference>
<reference evidence="7" key="1">
    <citation type="journal article" date="2011" name="Genome Biol.">
        <title>Comparative genomics of the social amoebae Dictyostelium discoideum and Dictyostelium purpureum.</title>
        <authorList>
            <consortium name="US DOE Joint Genome Institute (JGI-PGF)"/>
            <person name="Sucgang R."/>
            <person name="Kuo A."/>
            <person name="Tian X."/>
            <person name="Salerno W."/>
            <person name="Parikh A."/>
            <person name="Feasley C.L."/>
            <person name="Dalin E."/>
            <person name="Tu H."/>
            <person name="Huang E."/>
            <person name="Barry K."/>
            <person name="Lindquist E."/>
            <person name="Shapiro H."/>
            <person name="Bruce D."/>
            <person name="Schmutz J."/>
            <person name="Salamov A."/>
            <person name="Fey P."/>
            <person name="Gaudet P."/>
            <person name="Anjard C."/>
            <person name="Babu M.M."/>
            <person name="Basu S."/>
            <person name="Bushmanova Y."/>
            <person name="van der Wel H."/>
            <person name="Katoh-Kurasawa M."/>
            <person name="Dinh C."/>
            <person name="Coutinho P.M."/>
            <person name="Saito T."/>
            <person name="Elias M."/>
            <person name="Schaap P."/>
            <person name="Kay R.R."/>
            <person name="Henrissat B."/>
            <person name="Eichinger L."/>
            <person name="Rivero F."/>
            <person name="Putnam N.H."/>
            <person name="West C.M."/>
            <person name="Loomis W.F."/>
            <person name="Chisholm R.L."/>
            <person name="Shaulsky G."/>
            <person name="Strassmann J.E."/>
            <person name="Queller D.C."/>
            <person name="Kuspa A."/>
            <person name="Grigoriev I.V."/>
        </authorList>
    </citation>
    <scope>NUCLEOTIDE SEQUENCE [LARGE SCALE GENOMIC DNA]</scope>
    <source>
        <strain evidence="7">QSDP1</strain>
    </source>
</reference>
<dbReference type="Proteomes" id="UP000001064">
    <property type="component" value="Unassembled WGS sequence"/>
</dbReference>
<dbReference type="AlphaFoldDB" id="F0ZMY9"/>
<sequence length="829" mass="93218">INITNYRHYNIFYFNYDNIPKDTQFRMTHVGVENNQNTITNMGSMGPVFYSTYNEKKRLFQIEFYIEENTNSGLYGFVLNFIGSNLFSSYLDTQLIIKNTKMDLQGPIFKTITKITSPKIDENNISGVIGWIMTIEDPINGFKSGYVTVRGSEDSSVFNYTFTVNDVKAGGNQYSGDYEVKLIISNPCIPQVYTITEVTLFDRLDRISYFSISPPNEYTSLINPFLYFLNDSNINKISVDCTPIYCLNPPDLFSFSASTKQLEVGGLSREISFTFTAYDLECGIRTDQYPIVYLITTMNQVLECKSNITQVIMDLPVNDEPVYGNVVGYSCTIQVPFGFGYPGGIFISVYGFINNFGLFSGLSAYEMTPKDFDYYISTTFNENNPNLVTYYRITERGGDLWLFGSGFGATSTAYITFDDGSKSVIQASISNSTVIKLLNVKATFKPYKLYIKTNSLQSNIMTIEPTIFNIVDTPDPTETPPLSPIPTNKPQYCIGSPVCGGPSNGKCVENQGCVCFSPWIGNECLSQIIIMDPPTANETDPTTNIKLRGPDEILYKSFVSLVSLRELDVFGEMVEQRVFNKWLFTSINDTTYQYYTNITVSNQTVHINAIIRWFTEKTKISFANQNLEMYPSTIKYTVKISQYPFKNQLNSLQLVMSAGLQSSSTNNICSSQMLGDTSSGDNSNFIKIQIDDHSLYGRLIKRCLLDDTIRSITNEFIDQKDLNISTGTFLNSQNQLNLYIGINIGYFQSSVIIDPDFSIILDQSSANFDSPNSICKKSRLTKSQIAGIAIGGAVFIIVVIIIIGSIIYRSQNCFSVKIIIYKTFKKSKV</sequence>
<feature type="domain" description="DUF7034" evidence="3">
    <location>
        <begin position="250"/>
        <end position="381"/>
    </location>
</feature>
<evidence type="ECO:0000259" key="2">
    <source>
        <dbReference type="Pfam" id="PF22933"/>
    </source>
</evidence>
<evidence type="ECO:0000313" key="6">
    <source>
        <dbReference type="EMBL" id="EGC34701.1"/>
    </source>
</evidence>
<name>F0ZMY9_DICPU</name>
<keyword evidence="1" id="KW-0812">Transmembrane</keyword>
<dbReference type="InterPro" id="IPR054484">
    <property type="entry name" value="ComC_SSD"/>
</dbReference>
<feature type="transmembrane region" description="Helical" evidence="1">
    <location>
        <begin position="785"/>
        <end position="808"/>
    </location>
</feature>
<evidence type="ECO:0000256" key="1">
    <source>
        <dbReference type="SAM" id="Phobius"/>
    </source>
</evidence>
<dbReference type="OMA" id="NDSINVH"/>
<keyword evidence="1" id="KW-1133">Transmembrane helix</keyword>
<evidence type="ECO:0000259" key="5">
    <source>
        <dbReference type="Pfam" id="PF25820"/>
    </source>
</evidence>
<dbReference type="eggNOG" id="ENOG502SC7H">
    <property type="taxonomic scope" value="Eukaryota"/>
</dbReference>
<gene>
    <name evidence="6" type="ORF">DICPUDRAFT_34575</name>
</gene>
<dbReference type="RefSeq" id="XP_003288786.1">
    <property type="nucleotide sequence ID" value="XM_003288738.1"/>
</dbReference>
<protein>
    <recommendedName>
        <fullName evidence="8">EGF-like domain-containing protein</fullName>
    </recommendedName>
</protein>
<keyword evidence="7" id="KW-1185">Reference proteome</keyword>
<dbReference type="FunCoup" id="F0ZMY9">
    <property type="interactions" value="936"/>
</dbReference>
<proteinExistence type="predicted"/>